<evidence type="ECO:0000256" key="1">
    <source>
        <dbReference type="SAM" id="MobiDB-lite"/>
    </source>
</evidence>
<proteinExistence type="predicted"/>
<dbReference type="EMBL" id="JAQQAF010000007">
    <property type="protein sequence ID" value="KAJ8470098.1"/>
    <property type="molecule type" value="Genomic_DNA"/>
</dbReference>
<feature type="compositionally biased region" description="Low complexity" evidence="1">
    <location>
        <begin position="1"/>
        <end position="10"/>
    </location>
</feature>
<evidence type="ECO:0000313" key="2">
    <source>
        <dbReference type="EMBL" id="KAJ8470098.1"/>
    </source>
</evidence>
<accession>A0AAV8Q9R8</accession>
<reference evidence="2 3" key="1">
    <citation type="submission" date="2022-12" db="EMBL/GenBank/DDBJ databases">
        <title>Chromosome-scale assembly of the Ensete ventricosum genome.</title>
        <authorList>
            <person name="Dussert Y."/>
            <person name="Stocks J."/>
            <person name="Wendawek A."/>
            <person name="Woldeyes F."/>
            <person name="Nichols R.A."/>
            <person name="Borrell J.S."/>
        </authorList>
    </citation>
    <scope>NUCLEOTIDE SEQUENCE [LARGE SCALE GENOMIC DNA]</scope>
    <source>
        <strain evidence="3">cv. Maze</strain>
        <tissue evidence="2">Seeds</tissue>
    </source>
</reference>
<gene>
    <name evidence="2" type="ORF">OPV22_024441</name>
</gene>
<keyword evidence="3" id="KW-1185">Reference proteome</keyword>
<protein>
    <submittedName>
        <fullName evidence="2">Uncharacterized protein</fullName>
    </submittedName>
</protein>
<sequence>MLAASRSSSPRSPPPVPRLRPASVSGPRLLRHRLSFGPPRSLGALGCAQSFLPLYSVVAAPCLTSHLSGKMEKMVDGRDRVGVVQWEALFKLMYLKK</sequence>
<organism evidence="2 3">
    <name type="scientific">Ensete ventricosum</name>
    <name type="common">Abyssinian banana</name>
    <name type="synonym">Musa ensete</name>
    <dbReference type="NCBI Taxonomy" id="4639"/>
    <lineage>
        <taxon>Eukaryota</taxon>
        <taxon>Viridiplantae</taxon>
        <taxon>Streptophyta</taxon>
        <taxon>Embryophyta</taxon>
        <taxon>Tracheophyta</taxon>
        <taxon>Spermatophyta</taxon>
        <taxon>Magnoliopsida</taxon>
        <taxon>Liliopsida</taxon>
        <taxon>Zingiberales</taxon>
        <taxon>Musaceae</taxon>
        <taxon>Ensete</taxon>
    </lineage>
</organism>
<comment type="caution">
    <text evidence="2">The sequence shown here is derived from an EMBL/GenBank/DDBJ whole genome shotgun (WGS) entry which is preliminary data.</text>
</comment>
<name>A0AAV8Q9R8_ENSVE</name>
<evidence type="ECO:0000313" key="3">
    <source>
        <dbReference type="Proteomes" id="UP001222027"/>
    </source>
</evidence>
<dbReference type="AlphaFoldDB" id="A0AAV8Q9R8"/>
<feature type="region of interest" description="Disordered" evidence="1">
    <location>
        <begin position="1"/>
        <end position="24"/>
    </location>
</feature>
<dbReference type="Proteomes" id="UP001222027">
    <property type="component" value="Unassembled WGS sequence"/>
</dbReference>